<proteinExistence type="predicted"/>
<feature type="domain" description="SPIN-DOC-like zinc-finger" evidence="1">
    <location>
        <begin position="17"/>
        <end position="73"/>
    </location>
</feature>
<sequence>MEWSKKRKIGDECRQFQEEWRLKYFFAKHGEKALCVICNEIVSVLKEYNLRRHYQTKHEEKYRQWEGEERSEKFSKLHHQISFQKAMFTKLSDDNESVTNASYKVAYILAKRGKPYTDGELVKECMLEVAQELCPEMLKKFSNLTLSATTIARRVEDIGENIVDQLKKSATNFRYFSIAMDESLDISSTSQLLVFIRGVDEKLNVTQELADMHTMYGTVTGEDIFTKLLKTFSEYNLDWSNFSCLTIDGGKNMSGVKKGLVGLVKEECKKRNVPQPMFVHCMIHQQALCAQYLDISCVLQPVVKIVNFIRSHGLNH</sequence>
<dbReference type="EnsemblMetazoa" id="ENSAATROPT015178">
    <property type="protein sequence ID" value="ENSAATROPP013643"/>
    <property type="gene ID" value="ENSAATROPG012355"/>
</dbReference>
<organism evidence="2 3">
    <name type="scientific">Anopheles atroparvus</name>
    <name type="common">European mosquito</name>
    <dbReference type="NCBI Taxonomy" id="41427"/>
    <lineage>
        <taxon>Eukaryota</taxon>
        <taxon>Metazoa</taxon>
        <taxon>Ecdysozoa</taxon>
        <taxon>Arthropoda</taxon>
        <taxon>Hexapoda</taxon>
        <taxon>Insecta</taxon>
        <taxon>Pterygota</taxon>
        <taxon>Neoptera</taxon>
        <taxon>Endopterygota</taxon>
        <taxon>Diptera</taxon>
        <taxon>Nematocera</taxon>
        <taxon>Culicoidea</taxon>
        <taxon>Culicidae</taxon>
        <taxon>Anophelinae</taxon>
        <taxon>Anopheles</taxon>
    </lineage>
</organism>
<protein>
    <recommendedName>
        <fullName evidence="1">SPIN-DOC-like zinc-finger domain-containing protein</fullName>
    </recommendedName>
</protein>
<name>A0AAG5DSR4_ANOAO</name>
<dbReference type="AlphaFoldDB" id="A0AAG5DSR4"/>
<accession>A0AAG5DSR4</accession>
<dbReference type="Pfam" id="PF18658">
    <property type="entry name" value="zf-C2H2_12"/>
    <property type="match status" value="1"/>
</dbReference>
<evidence type="ECO:0000259" key="1">
    <source>
        <dbReference type="Pfam" id="PF18658"/>
    </source>
</evidence>
<dbReference type="PANTHER" id="PTHR45913:SF21">
    <property type="entry name" value="DUF4371 DOMAIN-CONTAINING PROTEIN"/>
    <property type="match status" value="1"/>
</dbReference>
<evidence type="ECO:0000313" key="2">
    <source>
        <dbReference type="EnsemblMetazoa" id="ENSAATROPP013643"/>
    </source>
</evidence>
<dbReference type="Proteomes" id="UP000075880">
    <property type="component" value="Unassembled WGS sequence"/>
</dbReference>
<dbReference type="PANTHER" id="PTHR45913">
    <property type="entry name" value="EPM2A-INTERACTING PROTEIN 1"/>
    <property type="match status" value="1"/>
</dbReference>
<reference evidence="2" key="1">
    <citation type="submission" date="2024-04" db="UniProtKB">
        <authorList>
            <consortium name="EnsemblMetazoa"/>
        </authorList>
    </citation>
    <scope>IDENTIFICATION</scope>
    <source>
        <strain evidence="2">EBRO</strain>
    </source>
</reference>
<evidence type="ECO:0000313" key="3">
    <source>
        <dbReference type="Proteomes" id="UP000075880"/>
    </source>
</evidence>
<keyword evidence="3" id="KW-1185">Reference proteome</keyword>
<dbReference type="InterPro" id="IPR040647">
    <property type="entry name" value="SPIN-DOC_Znf-C2H2"/>
</dbReference>